<organism evidence="4">
    <name type="scientific">uncultured Desulfobacterium sp</name>
    <dbReference type="NCBI Taxonomy" id="201089"/>
    <lineage>
        <taxon>Bacteria</taxon>
        <taxon>Pseudomonadati</taxon>
        <taxon>Thermodesulfobacteriota</taxon>
        <taxon>Desulfobacteria</taxon>
        <taxon>Desulfobacterales</taxon>
        <taxon>Desulfobacteriaceae</taxon>
        <taxon>Desulfobacterium</taxon>
        <taxon>environmental samples</taxon>
    </lineage>
</organism>
<proteinExistence type="predicted"/>
<keyword evidence="2 3" id="KW-0802">TPR repeat</keyword>
<dbReference type="PANTHER" id="PTHR45641">
    <property type="entry name" value="TETRATRICOPEPTIDE REPEAT PROTEIN (AFU_ORTHOLOGUE AFUA_6G03870)"/>
    <property type="match status" value="1"/>
</dbReference>
<dbReference type="EMBL" id="OJIN01000023">
    <property type="protein sequence ID" value="SPD72149.1"/>
    <property type="molecule type" value="Genomic_DNA"/>
</dbReference>
<feature type="repeat" description="TPR" evidence="3">
    <location>
        <begin position="116"/>
        <end position="149"/>
    </location>
</feature>
<evidence type="ECO:0000256" key="2">
    <source>
        <dbReference type="ARBA" id="ARBA00022803"/>
    </source>
</evidence>
<protein>
    <submittedName>
        <fullName evidence="4">Uncharacterized protein</fullName>
    </submittedName>
</protein>
<keyword evidence="1" id="KW-0677">Repeat</keyword>
<accession>A0A445MRT9</accession>
<sequence length="215" mass="24623">MNTFLIRSYRLSFPFLFLSIVLISSCSVRSVQIKRAKDYYQKGQVLVSRGEVDRAIVSFEKSIRIARAENFREGIAHNLNEIAIIYTGKGEAAKARELLREAVTIYKELDMKPEASKALDNIAKTYMKEQQFKEAIDTYDELIEWDKLSGNELGIGITRYNMALIYYHYLGMEEKAKECFIKALIILGHRTFVWVTPICCGHALMTWNAAGFLLG</sequence>
<dbReference type="InterPro" id="IPR011990">
    <property type="entry name" value="TPR-like_helical_dom_sf"/>
</dbReference>
<dbReference type="SUPFAM" id="SSF48452">
    <property type="entry name" value="TPR-like"/>
    <property type="match status" value="1"/>
</dbReference>
<dbReference type="PROSITE" id="PS51257">
    <property type="entry name" value="PROKAR_LIPOPROTEIN"/>
    <property type="match status" value="1"/>
</dbReference>
<feature type="repeat" description="TPR" evidence="3">
    <location>
        <begin position="36"/>
        <end position="69"/>
    </location>
</feature>
<dbReference type="Pfam" id="PF13424">
    <property type="entry name" value="TPR_12"/>
    <property type="match status" value="1"/>
</dbReference>
<dbReference type="SMART" id="SM00028">
    <property type="entry name" value="TPR"/>
    <property type="match status" value="4"/>
</dbReference>
<evidence type="ECO:0000313" key="4">
    <source>
        <dbReference type="EMBL" id="SPD72149.1"/>
    </source>
</evidence>
<dbReference type="Pfam" id="PF13181">
    <property type="entry name" value="TPR_8"/>
    <property type="match status" value="2"/>
</dbReference>
<evidence type="ECO:0000256" key="1">
    <source>
        <dbReference type="ARBA" id="ARBA00022737"/>
    </source>
</evidence>
<dbReference type="InterPro" id="IPR019734">
    <property type="entry name" value="TPR_rpt"/>
</dbReference>
<dbReference type="Gene3D" id="1.25.40.10">
    <property type="entry name" value="Tetratricopeptide repeat domain"/>
    <property type="match status" value="1"/>
</dbReference>
<dbReference type="AlphaFoldDB" id="A0A445MRT9"/>
<dbReference type="PROSITE" id="PS50005">
    <property type="entry name" value="TPR"/>
    <property type="match status" value="2"/>
</dbReference>
<gene>
    <name evidence="4" type="ORF">PITCH_A1190025</name>
</gene>
<dbReference type="PANTHER" id="PTHR45641:SF19">
    <property type="entry name" value="NEPHROCYSTIN-3"/>
    <property type="match status" value="1"/>
</dbReference>
<reference evidence="4" key="1">
    <citation type="submission" date="2018-01" db="EMBL/GenBank/DDBJ databases">
        <authorList>
            <person name="Regsiter A."/>
            <person name="William W."/>
        </authorList>
    </citation>
    <scope>NUCLEOTIDE SEQUENCE</scope>
    <source>
        <strain evidence="4">TRIP AH-1</strain>
    </source>
</reference>
<evidence type="ECO:0000256" key="3">
    <source>
        <dbReference type="PROSITE-ProRule" id="PRU00339"/>
    </source>
</evidence>
<name>A0A445MRT9_9BACT</name>